<evidence type="ECO:0000256" key="5">
    <source>
        <dbReference type="ARBA" id="ARBA00023002"/>
    </source>
</evidence>
<dbReference type="AlphaFoldDB" id="A0A401KE65"/>
<protein>
    <submittedName>
        <fullName evidence="8">Alpha-ketoglutarate-dependent sulfonate dioxygenase</fullName>
    </submittedName>
</protein>
<comment type="similarity">
    <text evidence="2">Belongs to the TfdA dioxygenase family.</text>
</comment>
<evidence type="ECO:0000256" key="4">
    <source>
        <dbReference type="ARBA" id="ARBA00022964"/>
    </source>
</evidence>
<dbReference type="GO" id="GO:0016706">
    <property type="term" value="F:2-oxoglutarate-dependent dioxygenase activity"/>
    <property type="evidence" value="ECO:0007669"/>
    <property type="project" value="TreeGrafter"/>
</dbReference>
<dbReference type="STRING" id="105351.A0A401KE65"/>
<evidence type="ECO:0000259" key="7">
    <source>
        <dbReference type="Pfam" id="PF02668"/>
    </source>
</evidence>
<sequence length="350" mass="39796">MTIVHSRMRTSGALDMYAYVDATNALGREYLDLQLSSIVSDDSKVKDLAITASERGVIVLRHQDIGMDQLKSLIQRMGELTGKPKEAKLHINPIHPDVNSCLGDDEVLRDPEIYAVSSEHNRDKFDDYLNTKHKQFASRGWHADTSYENIPSDYIAIKMVKAPTTGGDTLFASCYGAYDRLSEPWQRMADSLSSTHHEPDIMPLADKGINLWLGPRGHPQNFGGSFEATHPLVVTNPVTGWKALWGFSPISMRANGRINGVTDHEQELMKAYFLKLITDNHDLQYRHRWKPDDIVIWDNRTVLHTGTYDLDNEERLALRVTSLTGKLYCDPTSLSREEYFRRQRMTDSTI</sequence>
<dbReference type="EMBL" id="BDHI01000001">
    <property type="protein sequence ID" value="GCB17531.1"/>
    <property type="molecule type" value="Genomic_DNA"/>
</dbReference>
<evidence type="ECO:0000313" key="8">
    <source>
        <dbReference type="EMBL" id="GCB17531.1"/>
    </source>
</evidence>
<evidence type="ECO:0000256" key="2">
    <source>
        <dbReference type="ARBA" id="ARBA00005896"/>
    </source>
</evidence>
<dbReference type="GO" id="GO:0046872">
    <property type="term" value="F:metal ion binding"/>
    <property type="evidence" value="ECO:0007669"/>
    <property type="project" value="UniProtKB-KW"/>
</dbReference>
<gene>
    <name evidence="8" type="ORF">AAWM_00416</name>
</gene>
<keyword evidence="9" id="KW-1185">Reference proteome</keyword>
<organism evidence="8 9">
    <name type="scientific">Aspergillus awamori</name>
    <name type="common">Black koji mold</name>
    <dbReference type="NCBI Taxonomy" id="105351"/>
    <lineage>
        <taxon>Eukaryota</taxon>
        <taxon>Fungi</taxon>
        <taxon>Dikarya</taxon>
        <taxon>Ascomycota</taxon>
        <taxon>Pezizomycotina</taxon>
        <taxon>Eurotiomycetes</taxon>
        <taxon>Eurotiomycetidae</taxon>
        <taxon>Eurotiales</taxon>
        <taxon>Aspergillaceae</taxon>
        <taxon>Aspergillus</taxon>
    </lineage>
</organism>
<comment type="cofactor">
    <cofactor evidence="1">
        <name>Fe(2+)</name>
        <dbReference type="ChEBI" id="CHEBI:29033"/>
    </cofactor>
</comment>
<dbReference type="InterPro" id="IPR051323">
    <property type="entry name" value="AtsK-like"/>
</dbReference>
<dbReference type="Proteomes" id="UP000286921">
    <property type="component" value="Unassembled WGS sequence"/>
</dbReference>
<keyword evidence="6" id="KW-0408">Iron</keyword>
<reference evidence="8 9" key="1">
    <citation type="submission" date="2016-09" db="EMBL/GenBank/DDBJ databases">
        <title>Aspergillus awamori IFM 58123T.</title>
        <authorList>
            <person name="Kusuya Y."/>
            <person name="Shimizu M."/>
            <person name="Takahashi H."/>
            <person name="Yaguchi T."/>
        </authorList>
    </citation>
    <scope>NUCLEOTIDE SEQUENCE [LARGE SCALE GENOMIC DNA]</scope>
    <source>
        <strain evidence="8 9">IFM 58123</strain>
    </source>
</reference>
<evidence type="ECO:0000256" key="6">
    <source>
        <dbReference type="ARBA" id="ARBA00023004"/>
    </source>
</evidence>
<keyword evidence="5" id="KW-0560">Oxidoreductase</keyword>
<dbReference type="Pfam" id="PF02668">
    <property type="entry name" value="TauD"/>
    <property type="match status" value="1"/>
</dbReference>
<proteinExistence type="inferred from homology"/>
<keyword evidence="3" id="KW-0479">Metal-binding</keyword>
<comment type="caution">
    <text evidence="8">The sequence shown here is derived from an EMBL/GenBank/DDBJ whole genome shotgun (WGS) entry which is preliminary data.</text>
</comment>
<dbReference type="InterPro" id="IPR003819">
    <property type="entry name" value="TauD/TfdA-like"/>
</dbReference>
<evidence type="ECO:0000256" key="1">
    <source>
        <dbReference type="ARBA" id="ARBA00001954"/>
    </source>
</evidence>
<keyword evidence="4 8" id="KW-0223">Dioxygenase</keyword>
<dbReference type="PANTHER" id="PTHR30468:SF10">
    <property type="entry name" value="TAUD_TFDA-LIKE DOMAIN-CONTAINING PROTEIN"/>
    <property type="match status" value="1"/>
</dbReference>
<name>A0A401KE65_ASPAW</name>
<evidence type="ECO:0000313" key="9">
    <source>
        <dbReference type="Proteomes" id="UP000286921"/>
    </source>
</evidence>
<dbReference type="InterPro" id="IPR042098">
    <property type="entry name" value="TauD-like_sf"/>
</dbReference>
<feature type="domain" description="TauD/TfdA-like" evidence="7">
    <location>
        <begin position="22"/>
        <end position="321"/>
    </location>
</feature>
<evidence type="ECO:0000256" key="3">
    <source>
        <dbReference type="ARBA" id="ARBA00022723"/>
    </source>
</evidence>
<accession>A0A401KE65</accession>
<dbReference type="GO" id="GO:0005737">
    <property type="term" value="C:cytoplasm"/>
    <property type="evidence" value="ECO:0007669"/>
    <property type="project" value="TreeGrafter"/>
</dbReference>
<dbReference type="Gene3D" id="3.60.130.10">
    <property type="entry name" value="Clavaminate synthase-like"/>
    <property type="match status" value="1"/>
</dbReference>
<dbReference type="PANTHER" id="PTHR30468">
    <property type="entry name" value="ALPHA-KETOGLUTARATE-DEPENDENT SULFONATE DIOXYGENASE"/>
    <property type="match status" value="1"/>
</dbReference>
<dbReference type="SUPFAM" id="SSF51197">
    <property type="entry name" value="Clavaminate synthase-like"/>
    <property type="match status" value="1"/>
</dbReference>